<feature type="compositionally biased region" description="Polar residues" evidence="1">
    <location>
        <begin position="466"/>
        <end position="476"/>
    </location>
</feature>
<dbReference type="EMBL" id="RZGK01000021">
    <property type="protein sequence ID" value="KAF9691241.1"/>
    <property type="molecule type" value="Genomic_DNA"/>
</dbReference>
<feature type="region of interest" description="Disordered" evidence="1">
    <location>
        <begin position="687"/>
        <end position="740"/>
    </location>
</feature>
<keyword evidence="2" id="KW-0812">Transmembrane</keyword>
<feature type="compositionally biased region" description="Low complexity" evidence="1">
    <location>
        <begin position="827"/>
        <end position="839"/>
    </location>
</feature>
<feature type="region of interest" description="Disordered" evidence="1">
    <location>
        <begin position="384"/>
        <end position="403"/>
    </location>
</feature>
<reference evidence="3" key="2">
    <citation type="submission" date="2020-09" db="EMBL/GenBank/DDBJ databases">
        <title>Reference genome assembly for Australian Ascochyta lentis isolate Al4.</title>
        <authorList>
            <person name="Lee R.C."/>
            <person name="Farfan-Caceres L.M."/>
            <person name="Debler J.W."/>
            <person name="Williams A.H."/>
            <person name="Henares B.M."/>
        </authorList>
    </citation>
    <scope>NUCLEOTIDE SEQUENCE</scope>
    <source>
        <strain evidence="3">Al4</strain>
    </source>
</reference>
<feature type="region of interest" description="Disordered" evidence="1">
    <location>
        <begin position="1025"/>
        <end position="1053"/>
    </location>
</feature>
<comment type="caution">
    <text evidence="3">The sequence shown here is derived from an EMBL/GenBank/DDBJ whole genome shotgun (WGS) entry which is preliminary data.</text>
</comment>
<reference evidence="3" key="1">
    <citation type="submission" date="2018-12" db="EMBL/GenBank/DDBJ databases">
        <authorList>
            <person name="Syme R.A."/>
            <person name="Farfan-Caceres L."/>
            <person name="Lichtenzveig J."/>
        </authorList>
    </citation>
    <scope>NUCLEOTIDE SEQUENCE</scope>
    <source>
        <strain evidence="3">Al4</strain>
    </source>
</reference>
<keyword evidence="2" id="KW-1133">Transmembrane helix</keyword>
<feature type="compositionally biased region" description="Polar residues" evidence="1">
    <location>
        <begin position="687"/>
        <end position="714"/>
    </location>
</feature>
<dbReference type="AlphaFoldDB" id="A0A8H7IWC7"/>
<protein>
    <submittedName>
        <fullName evidence="3">Uncharacterized protein</fullName>
    </submittedName>
</protein>
<name>A0A8H7IWC7_9PLEO</name>
<feature type="region of interest" description="Disordered" evidence="1">
    <location>
        <begin position="817"/>
        <end position="839"/>
    </location>
</feature>
<feature type="region of interest" description="Disordered" evidence="1">
    <location>
        <begin position="413"/>
        <end position="508"/>
    </location>
</feature>
<accession>A0A8H7IWC7</accession>
<evidence type="ECO:0000256" key="2">
    <source>
        <dbReference type="SAM" id="Phobius"/>
    </source>
</evidence>
<feature type="region of interest" description="Disordered" evidence="1">
    <location>
        <begin position="1066"/>
        <end position="1127"/>
    </location>
</feature>
<feature type="compositionally biased region" description="Basic and acidic residues" evidence="1">
    <location>
        <begin position="717"/>
        <end position="727"/>
    </location>
</feature>
<keyword evidence="4" id="KW-1185">Reference proteome</keyword>
<feature type="compositionally biased region" description="Polar residues" evidence="1">
    <location>
        <begin position="294"/>
        <end position="309"/>
    </location>
</feature>
<evidence type="ECO:0000313" key="4">
    <source>
        <dbReference type="Proteomes" id="UP000651452"/>
    </source>
</evidence>
<feature type="transmembrane region" description="Helical" evidence="2">
    <location>
        <begin position="20"/>
        <end position="42"/>
    </location>
</feature>
<keyword evidence="2" id="KW-0472">Membrane</keyword>
<organism evidence="3 4">
    <name type="scientific">Ascochyta lentis</name>
    <dbReference type="NCBI Taxonomy" id="205686"/>
    <lineage>
        <taxon>Eukaryota</taxon>
        <taxon>Fungi</taxon>
        <taxon>Dikarya</taxon>
        <taxon>Ascomycota</taxon>
        <taxon>Pezizomycotina</taxon>
        <taxon>Dothideomycetes</taxon>
        <taxon>Pleosporomycetidae</taxon>
        <taxon>Pleosporales</taxon>
        <taxon>Pleosporineae</taxon>
        <taxon>Didymellaceae</taxon>
        <taxon>Ascochyta</taxon>
    </lineage>
</organism>
<feature type="region of interest" description="Disordered" evidence="1">
    <location>
        <begin position="285"/>
        <end position="319"/>
    </location>
</feature>
<sequence>MANSRASAEPGGSLSTTTIIAIVSAIGVVILGLLAALVLLLIRAVRRHKQLLADLDERGLTITQAQKEAKLNEVARPRAVLRRNTILPFNTKSGWGALPSVETIGSAVPSSGLSTSAPAHYVPLKPTEPNKRTSSLSWPFHSRKLSGHTMKMKKLRANRLSAVLEDPKPSSLVPILGSQLSGSRPSFALLKEYGSQPSSCQSLLQYHPAFRTQNQDRDAIEPAPLEVSKRLQRAKSVTELPLETERPQLRARSTSLHSQAAGKAPDVILPPLPLDIARIKDEVRRQSQLRHAPSKTSISSFGSTDTSILNPRPSPILMQSSNMRAPKITKREWKNNALEKMNPVIESRESMCSLHGSMKSSAAEIETASPEARREFVQGTTALPRESSSHTLGSVHTPGSVGSVRRAESITMSRVVSASASPAPMRTRTPNRRSKMLVTSSGSPEKYPQLAANSRITIRSPKRQTSRASSRSSCGNPFQWDPAPLSFAGKPSALKGSPSARQGHRRGHSVRISLVPTIHSIRSRAPSPALVSEDESKTVGISFPSHRSLPAPPTSETFAPELSFTATSLKASLTPTSPSLHLVNYDQNYVATPTDHVLPELSDHEQNRLSTGSVLSLSRFPLPLSILESDDDTVIHVPDHSLVLPMPDTPYLQQYPFRIGTHDRQSSPSQTSIIDIDECGSEQSGLGFQTPANMPGRTYQSACTTIPEESSVGSKGTLDREQSRYDDSPPCSPKTFSPPRFTLNGQYSLPIHATMIPEEPVQTIDPAMLTKDNFSILNSGFERSQGSFTRSANSSRTSVATTPGFLEPFLNATFPSPKSMDSPAMRSQTSSFYSSPSHSPQASIFTSTSHLAPCSPRPAHASLPALSLNLADMPRLTSNLRGSHISPQTPLRCSIQQLRRMNSDASDARKEKAGRGERRYLCLGREPSVQLPEESSWLAELDEYEAEGAELDDEEVRRLVGSVLEDWENADAEDAYEAYEHAVLDLDSTPRAAQALGGARGVYADDAVAGADQSTSSIWDESDAFWASDTPPLPQTQFPTPSHPESALHPQSRNRRFQVAKDDILHTPHHSPSLSSSHIHSKTPTAFDCRNERKRSVLGDGTPNVGARTHGMTTPGSYYDEQGFLRA</sequence>
<feature type="region of interest" description="Disordered" evidence="1">
    <location>
        <begin position="236"/>
        <end position="263"/>
    </location>
</feature>
<dbReference type="Proteomes" id="UP000651452">
    <property type="component" value="Unassembled WGS sequence"/>
</dbReference>
<proteinExistence type="predicted"/>
<dbReference type="OrthoDB" id="3546893at2759"/>
<gene>
    <name evidence="3" type="ORF">EKO04_010748</name>
</gene>
<feature type="compositionally biased region" description="Low complexity" evidence="1">
    <location>
        <begin position="413"/>
        <end position="426"/>
    </location>
</feature>
<evidence type="ECO:0000313" key="3">
    <source>
        <dbReference type="EMBL" id="KAF9691241.1"/>
    </source>
</evidence>
<evidence type="ECO:0000256" key="1">
    <source>
        <dbReference type="SAM" id="MobiDB-lite"/>
    </source>
</evidence>